<feature type="region of interest" description="Disordered" evidence="2">
    <location>
        <begin position="1"/>
        <end position="22"/>
    </location>
</feature>
<dbReference type="EMBL" id="JAOPHQ010006571">
    <property type="protein sequence ID" value="KAK0131076.1"/>
    <property type="molecule type" value="Genomic_DNA"/>
</dbReference>
<evidence type="ECO:0000256" key="1">
    <source>
        <dbReference type="SAM" id="Coils"/>
    </source>
</evidence>
<evidence type="ECO:0000259" key="3">
    <source>
        <dbReference type="Pfam" id="PF18804"/>
    </source>
</evidence>
<comment type="caution">
    <text evidence="4">The sequence shown here is derived from an EMBL/GenBank/DDBJ whole genome shotgun (WGS) entry which is preliminary data.</text>
</comment>
<feature type="region of interest" description="Disordered" evidence="2">
    <location>
        <begin position="64"/>
        <end position="95"/>
    </location>
</feature>
<keyword evidence="1" id="KW-0175">Coiled coil</keyword>
<dbReference type="PANTHER" id="PTHR33104:SF2">
    <property type="entry name" value="CXC3 LIKE CYSTEINE CLUSTER DOMAIN-CONTAINING PROTEIN"/>
    <property type="match status" value="1"/>
</dbReference>
<feature type="domain" description="CxC3 like cysteine cluster" evidence="3">
    <location>
        <begin position="284"/>
        <end position="356"/>
    </location>
</feature>
<dbReference type="Pfam" id="PF18758">
    <property type="entry name" value="KDZ"/>
    <property type="match status" value="1"/>
</dbReference>
<proteinExistence type="predicted"/>
<dbReference type="InterPro" id="IPR040564">
    <property type="entry name" value="CxC3-like"/>
</dbReference>
<dbReference type="PANTHER" id="PTHR33104">
    <property type="entry name" value="SI:DKEY-29D5.2"/>
    <property type="match status" value="1"/>
</dbReference>
<keyword evidence="5" id="KW-1185">Reference proteome</keyword>
<evidence type="ECO:0000313" key="4">
    <source>
        <dbReference type="EMBL" id="KAK0131076.1"/>
    </source>
</evidence>
<dbReference type="InterPro" id="IPR040521">
    <property type="entry name" value="KDZ"/>
</dbReference>
<dbReference type="AlphaFoldDB" id="A0AA47NLV9"/>
<dbReference type="Pfam" id="PF18804">
    <property type="entry name" value="CxC3"/>
    <property type="match status" value="1"/>
</dbReference>
<accession>A0AA47NLV9</accession>
<evidence type="ECO:0000256" key="2">
    <source>
        <dbReference type="SAM" id="MobiDB-lite"/>
    </source>
</evidence>
<feature type="compositionally biased region" description="Polar residues" evidence="2">
    <location>
        <begin position="66"/>
        <end position="80"/>
    </location>
</feature>
<gene>
    <name evidence="4" type="ORF">N1851_034226</name>
</gene>
<name>A0AA47NLV9_MERPO</name>
<reference evidence="4" key="1">
    <citation type="journal article" date="2023" name="Front. Mar. Sci.">
        <title>A new Merluccius polli reference genome to investigate the effects of global change in West African waters.</title>
        <authorList>
            <person name="Mateo J.L."/>
            <person name="Blanco-Fernandez C."/>
            <person name="Garcia-Vazquez E."/>
            <person name="Machado-Schiaffino G."/>
        </authorList>
    </citation>
    <scope>NUCLEOTIDE SEQUENCE</scope>
    <source>
        <strain evidence="4">C29</strain>
        <tissue evidence="4">Fin</tissue>
    </source>
</reference>
<evidence type="ECO:0000313" key="5">
    <source>
        <dbReference type="Proteomes" id="UP001174136"/>
    </source>
</evidence>
<sequence length="888" mass="102051">MEHPPDANTPHSGEPDDELGELDNILADLQDEIEKNEAGTKAKRKKREKLVRWRKRDQYGRLIFETRQSSRGADPSSQPKDTCPVHMDTSPDDASNYAPLQVQLQQANKALDIQLRLLQESLEDDPLSCSEAREMSTRTWDMRQTQSEEKWENARPHLLESMLSAEWTLDQSCDHCHTKRAVIRCRDCLPKHLFCSDCDLAVHQNYVLHNRDSVVEACLLPIASPLNLCNCDTKDIAVNAGRAIILVTINGEFAIPWKRVTMVVFWTFICITRLMPYFNESFVSTGRYDLSLPLVTCKSCFKSWTPGLKDLQSNGYWPGNVDFQTVYSTDVFHTFEEFKVSAPGLSRQAFVKMLDNRTSNFGRAGRISGDSFQRCFLEWTYCRHEKEKLLAVDHFSCPACMEDIAAISVDFRKMYRFNRTKGTDESGYFDGVFFSKELLFCMFLNCYLLSDDVLKVSGRGVCGKSQWTAARETAKKSGSKVDEEGVEVAVCRHGILFKALNMFRGEIYAYPLFLQKEVALGHNIQFFCTDIMCKYYPYLQKVCEAFADLVPLLQMKPFLSVMHAKGHSGKCEVQWGGRNQEGAGMTVGEEVEQVNSFLSRVGLTTKYMTKSARTDMITLQARGWNLRKKRNLHKYLSQRYVKITKRTREMEQEVEALKVELGKTEEELQQWVTDLQMTSVLMMLLGYSVVMEGLALSIQQKKMDKYRQTDSNKARQRIQSKIEKDKKKLSQAMDFYNRLVSAEDAVGPVDVILAAECPLWPWDKDSDVPLKEKKAVFDKVMLLRRLKEEDGILLKEMQQHWQFLCRCSRRLQELKGMGYQSGLSMGAYEGLRCNLQGQLDMLKRQMREVQSAYMHVVDSSVLQLEEEEMESEEDLQEESDAENSDEDI</sequence>
<feature type="coiled-coil region" evidence="1">
    <location>
        <begin position="640"/>
        <end position="674"/>
    </location>
</feature>
<organism evidence="4 5">
    <name type="scientific">Merluccius polli</name>
    <name type="common">Benguela hake</name>
    <name type="synonym">Merluccius cadenati</name>
    <dbReference type="NCBI Taxonomy" id="89951"/>
    <lineage>
        <taxon>Eukaryota</taxon>
        <taxon>Metazoa</taxon>
        <taxon>Chordata</taxon>
        <taxon>Craniata</taxon>
        <taxon>Vertebrata</taxon>
        <taxon>Euteleostomi</taxon>
        <taxon>Actinopterygii</taxon>
        <taxon>Neopterygii</taxon>
        <taxon>Teleostei</taxon>
        <taxon>Neoteleostei</taxon>
        <taxon>Acanthomorphata</taxon>
        <taxon>Zeiogadaria</taxon>
        <taxon>Gadariae</taxon>
        <taxon>Gadiformes</taxon>
        <taxon>Gadoidei</taxon>
        <taxon>Merlucciidae</taxon>
        <taxon>Merluccius</taxon>
    </lineage>
</organism>
<dbReference type="Proteomes" id="UP001174136">
    <property type="component" value="Unassembled WGS sequence"/>
</dbReference>
<dbReference type="CDD" id="cd19757">
    <property type="entry name" value="Bbox1"/>
    <property type="match status" value="1"/>
</dbReference>
<feature type="region of interest" description="Disordered" evidence="2">
    <location>
        <begin position="865"/>
        <end position="888"/>
    </location>
</feature>
<protein>
    <recommendedName>
        <fullName evidence="3">CxC3 like cysteine cluster domain-containing protein</fullName>
    </recommendedName>
</protein>